<evidence type="ECO:0000259" key="2">
    <source>
        <dbReference type="PROSITE" id="PS50994"/>
    </source>
</evidence>
<dbReference type="Pfam" id="PF24626">
    <property type="entry name" value="SH3_Tf2-1"/>
    <property type="match status" value="1"/>
</dbReference>
<protein>
    <recommendedName>
        <fullName evidence="2">Integrase catalytic domain-containing protein</fullName>
    </recommendedName>
</protein>
<proteinExistence type="predicted"/>
<gene>
    <name evidence="3" type="ORF">M9458_037367</name>
</gene>
<dbReference type="InterPro" id="IPR001584">
    <property type="entry name" value="Integrase_cat-core"/>
</dbReference>
<reference evidence="3 4" key="1">
    <citation type="submission" date="2024-05" db="EMBL/GenBank/DDBJ databases">
        <title>Genome sequencing and assembly of Indian major carp, Cirrhinus mrigala (Hamilton, 1822).</title>
        <authorList>
            <person name="Mohindra V."/>
            <person name="Chowdhury L.M."/>
            <person name="Lal K."/>
            <person name="Jena J.K."/>
        </authorList>
    </citation>
    <scope>NUCLEOTIDE SEQUENCE [LARGE SCALE GENOMIC DNA]</scope>
    <source>
        <strain evidence="3">CM1030</strain>
        <tissue evidence="3">Blood</tissue>
    </source>
</reference>
<accession>A0ABD0NUF3</accession>
<dbReference type="AlphaFoldDB" id="A0ABD0NUF3"/>
<dbReference type="FunFam" id="3.30.420.10:FF:000032">
    <property type="entry name" value="Retrovirus-related Pol polyprotein from transposon 297-like Protein"/>
    <property type="match status" value="1"/>
</dbReference>
<organism evidence="3 4">
    <name type="scientific">Cirrhinus mrigala</name>
    <name type="common">Mrigala</name>
    <dbReference type="NCBI Taxonomy" id="683832"/>
    <lineage>
        <taxon>Eukaryota</taxon>
        <taxon>Metazoa</taxon>
        <taxon>Chordata</taxon>
        <taxon>Craniata</taxon>
        <taxon>Vertebrata</taxon>
        <taxon>Euteleostomi</taxon>
        <taxon>Actinopterygii</taxon>
        <taxon>Neopterygii</taxon>
        <taxon>Teleostei</taxon>
        <taxon>Ostariophysi</taxon>
        <taxon>Cypriniformes</taxon>
        <taxon>Cyprinidae</taxon>
        <taxon>Labeoninae</taxon>
        <taxon>Labeonini</taxon>
        <taxon>Cirrhinus</taxon>
    </lineage>
</organism>
<dbReference type="PANTHER" id="PTHR37984">
    <property type="entry name" value="PROTEIN CBG26694"/>
    <property type="match status" value="1"/>
</dbReference>
<dbReference type="Pfam" id="PF00665">
    <property type="entry name" value="rve"/>
    <property type="match status" value="1"/>
</dbReference>
<dbReference type="InterPro" id="IPR012337">
    <property type="entry name" value="RNaseH-like_sf"/>
</dbReference>
<dbReference type="Gene3D" id="3.30.420.10">
    <property type="entry name" value="Ribonuclease H-like superfamily/Ribonuclease H"/>
    <property type="match status" value="1"/>
</dbReference>
<dbReference type="SUPFAM" id="SSF53098">
    <property type="entry name" value="Ribonuclease H-like"/>
    <property type="match status" value="1"/>
</dbReference>
<evidence type="ECO:0000256" key="1">
    <source>
        <dbReference type="SAM" id="MobiDB-lite"/>
    </source>
</evidence>
<sequence>MSTTPHHLPEGKLLPLPVPHRTWTHLGVDFATDLPPSKGFTTILVVVDRFSKACKFVPLKGLPTALETAEALFHHAFRHFGLPEDIVSDRRPQFISRVWREFFNLLGVSVSLSSGYHPQTNGQSERKIQELCRFLRVYCSNHQETWSQFLPWAEYTQNSLRQETTGLTPFQCVLGFQPPLFPWAEEPSDVPAVDRWFRESEQDWNAAHAHLQRAIRRHKDQADTRQTHAHEYQPGDLVWLSTRDIRLHLPCRKLSPRYIGPFPVLTQINPVTYRLKLPDHYRIAPSFHVSLLKPYTEPVSPSSTEHELDPPHSPPEIHGDNIYGSRRSLTLGDGVANSST</sequence>
<dbReference type="PROSITE" id="PS50994">
    <property type="entry name" value="INTEGRASE"/>
    <property type="match status" value="1"/>
</dbReference>
<dbReference type="InterPro" id="IPR050951">
    <property type="entry name" value="Retrovirus_Pol_polyprotein"/>
</dbReference>
<feature type="compositionally biased region" description="Basic and acidic residues" evidence="1">
    <location>
        <begin position="304"/>
        <end position="319"/>
    </location>
</feature>
<comment type="caution">
    <text evidence="3">The sequence shown here is derived from an EMBL/GenBank/DDBJ whole genome shotgun (WGS) entry which is preliminary data.</text>
</comment>
<feature type="region of interest" description="Disordered" evidence="1">
    <location>
        <begin position="298"/>
        <end position="340"/>
    </location>
</feature>
<keyword evidence="4" id="KW-1185">Reference proteome</keyword>
<dbReference type="InterPro" id="IPR036397">
    <property type="entry name" value="RNaseH_sf"/>
</dbReference>
<dbReference type="InterPro" id="IPR056924">
    <property type="entry name" value="SH3_Tf2-1"/>
</dbReference>
<evidence type="ECO:0000313" key="4">
    <source>
        <dbReference type="Proteomes" id="UP001529510"/>
    </source>
</evidence>
<dbReference type="PANTHER" id="PTHR37984:SF15">
    <property type="entry name" value="INTEGRASE CATALYTIC DOMAIN-CONTAINING PROTEIN"/>
    <property type="match status" value="1"/>
</dbReference>
<feature type="domain" description="Integrase catalytic" evidence="2">
    <location>
        <begin position="15"/>
        <end position="177"/>
    </location>
</feature>
<dbReference type="EMBL" id="JAMKFB020000019">
    <property type="protein sequence ID" value="KAL0165523.1"/>
    <property type="molecule type" value="Genomic_DNA"/>
</dbReference>
<name>A0ABD0NUF3_CIRMR</name>
<dbReference type="Proteomes" id="UP001529510">
    <property type="component" value="Unassembled WGS sequence"/>
</dbReference>
<evidence type="ECO:0000313" key="3">
    <source>
        <dbReference type="EMBL" id="KAL0165523.1"/>
    </source>
</evidence>